<sequence>MERRKERKETLKGQTKLVFLHYEWNGEH</sequence>
<evidence type="ECO:0000313" key="1">
    <source>
        <dbReference type="EMBL" id="KAJ7007861.1"/>
    </source>
</evidence>
<organism evidence="1 2">
    <name type="scientific">Populus alba x Populus x berolinensis</name>
    <dbReference type="NCBI Taxonomy" id="444605"/>
    <lineage>
        <taxon>Eukaryota</taxon>
        <taxon>Viridiplantae</taxon>
        <taxon>Streptophyta</taxon>
        <taxon>Embryophyta</taxon>
        <taxon>Tracheophyta</taxon>
        <taxon>Spermatophyta</taxon>
        <taxon>Magnoliopsida</taxon>
        <taxon>eudicotyledons</taxon>
        <taxon>Gunneridae</taxon>
        <taxon>Pentapetalae</taxon>
        <taxon>rosids</taxon>
        <taxon>fabids</taxon>
        <taxon>Malpighiales</taxon>
        <taxon>Salicaceae</taxon>
        <taxon>Saliceae</taxon>
        <taxon>Populus</taxon>
    </lineage>
</organism>
<protein>
    <submittedName>
        <fullName evidence="1">Uncharacterized protein</fullName>
    </submittedName>
</protein>
<dbReference type="AlphaFoldDB" id="A0AAD6RFL6"/>
<keyword evidence="2" id="KW-1185">Reference proteome</keyword>
<dbReference type="Proteomes" id="UP001164929">
    <property type="component" value="Chromosome 2"/>
</dbReference>
<name>A0AAD6RFL6_9ROSI</name>
<comment type="caution">
    <text evidence="1">The sequence shown here is derived from an EMBL/GenBank/DDBJ whole genome shotgun (WGS) entry which is preliminary data.</text>
</comment>
<accession>A0AAD6RFL6</accession>
<reference evidence="1" key="1">
    <citation type="journal article" date="2023" name="Mol. Ecol. Resour.">
        <title>Chromosome-level genome assembly of a triploid poplar Populus alba 'Berolinensis'.</title>
        <authorList>
            <person name="Chen S."/>
            <person name="Yu Y."/>
            <person name="Wang X."/>
            <person name="Wang S."/>
            <person name="Zhang T."/>
            <person name="Zhou Y."/>
            <person name="He R."/>
            <person name="Meng N."/>
            <person name="Wang Y."/>
            <person name="Liu W."/>
            <person name="Liu Z."/>
            <person name="Liu J."/>
            <person name="Guo Q."/>
            <person name="Huang H."/>
            <person name="Sederoff R.R."/>
            <person name="Wang G."/>
            <person name="Qu G."/>
            <person name="Chen S."/>
        </authorList>
    </citation>
    <scope>NUCLEOTIDE SEQUENCE</scope>
    <source>
        <strain evidence="1">SC-2020</strain>
    </source>
</reference>
<gene>
    <name evidence="1" type="ORF">NC653_006789</name>
</gene>
<evidence type="ECO:0000313" key="2">
    <source>
        <dbReference type="Proteomes" id="UP001164929"/>
    </source>
</evidence>
<proteinExistence type="predicted"/>
<dbReference type="EMBL" id="JAQIZT010000002">
    <property type="protein sequence ID" value="KAJ7007861.1"/>
    <property type="molecule type" value="Genomic_DNA"/>
</dbReference>